<evidence type="ECO:0000259" key="3">
    <source>
        <dbReference type="PROSITE" id="PS50195"/>
    </source>
</evidence>
<dbReference type="Pfam" id="PF08628">
    <property type="entry name" value="Nexin_C"/>
    <property type="match status" value="1"/>
</dbReference>
<dbReference type="HOGENOM" id="CLU_351014_0_0_1"/>
<keyword evidence="1" id="KW-0732">Signal</keyword>
<dbReference type="InterPro" id="IPR044926">
    <property type="entry name" value="RGS_subdomain_2"/>
</dbReference>
<dbReference type="InterPro" id="IPR037892">
    <property type="entry name" value="SNX14_RGS"/>
</dbReference>
<dbReference type="GO" id="GO:0035091">
    <property type="term" value="F:phosphatidylinositol binding"/>
    <property type="evidence" value="ECO:0000318"/>
    <property type="project" value="GO_Central"/>
</dbReference>
<dbReference type="GO" id="GO:0080025">
    <property type="term" value="F:phosphatidylinositol-3,5-bisphosphate binding"/>
    <property type="evidence" value="ECO:0007669"/>
    <property type="project" value="InterPro"/>
</dbReference>
<sequence length="802" mass="90418">MLVIVTCVILLNSVFGDGSTNGFFSFTNPEYVISEGSRASLDIRRTGETNGIVYVLCKDFVNNLWLVFLDKNPALHLSLADILHTQSVLFPFMQFMRKEAALNVLQFCLTIEDFNKRFFAPDLTQEEADSLSKEAQEMFKMYFEVNALDRINFEPNIVEGLKQWTLERGGFFTFLMVGDFGSITKVSDAMLLYVSTCRKICERVAGVIVYEYKEKETAQITIPKNDNPGGTFNFESVDTLFVKERDAIELLVIRLGASLDKRCVTLKTNPSGDDDFLGARTLTFNAGDTKKSELWAYEHAYNLLEGTFIPMFYQSDDYFSLLCGSRLPAKPLPRPAARASKKKFDPLADLSKLAGKIREKVFNPTREERAFYEEDPYDVIDTPPEFVIESYAESTADQDLLSGSEQRDLSTWKITIPHVIMETKHKCIYIISVGRSIVTDGGDRRWDVARRYGEFYVLHSKLRAFHDATGVDYSQDKSEGPQDDSLGYTAPDCGYILFANPGAIDDTYLPPKKSSSKMSSVKKPATYYESCRQQFERYLQYLSGNPLLKGSALLYNFLSPEKEFSEMFGPSSVGNLAGKTFKSVTTIFTKEKGQNLDHFLSAFQASTEEPVKRRPPVRSLSVDAGVQTNDFGRKEEQCYPDRSRSYGVSSDANVKNIDNSKTQLQLTGVTEYVMFVALAFGDLCGEGDANDDYDDGGVDIESCGDNLVVGDDAIFFDQDPPRTDADKIERREQTLIEMLDFIPEPVVRMMGGQRHHNGMVLLLELFQHPKLNKQLAYVLLDVLLEEMFPELSQKDGNIEDSS</sequence>
<dbReference type="AlphaFoldDB" id="A7S0V2"/>
<accession>A7S0V2</accession>
<proteinExistence type="predicted"/>
<evidence type="ECO:0000259" key="2">
    <source>
        <dbReference type="PROSITE" id="PS50132"/>
    </source>
</evidence>
<dbReference type="Gene3D" id="3.30.1520.10">
    <property type="entry name" value="Phox-like domain"/>
    <property type="match status" value="1"/>
</dbReference>
<dbReference type="SUPFAM" id="SSF64268">
    <property type="entry name" value="PX domain"/>
    <property type="match status" value="1"/>
</dbReference>
<dbReference type="CDD" id="cd08722">
    <property type="entry name" value="RGS_SNX14"/>
    <property type="match status" value="1"/>
</dbReference>
<protein>
    <recommendedName>
        <fullName evidence="6">PX domain-containing protein</fullName>
    </recommendedName>
</protein>
<gene>
    <name evidence="4" type="ORF">NEMVEDRAFT_v1g242063</name>
</gene>
<dbReference type="InterPro" id="IPR036871">
    <property type="entry name" value="PX_dom_sf"/>
</dbReference>
<dbReference type="PhylomeDB" id="A7S0V2"/>
<evidence type="ECO:0000256" key="1">
    <source>
        <dbReference type="SAM" id="SignalP"/>
    </source>
</evidence>
<feature type="signal peptide" evidence="1">
    <location>
        <begin position="1"/>
        <end position="16"/>
    </location>
</feature>
<reference evidence="4 5" key="1">
    <citation type="journal article" date="2007" name="Science">
        <title>Sea anemone genome reveals ancestral eumetazoan gene repertoire and genomic organization.</title>
        <authorList>
            <person name="Putnam N.H."/>
            <person name="Srivastava M."/>
            <person name="Hellsten U."/>
            <person name="Dirks B."/>
            <person name="Chapman J."/>
            <person name="Salamov A."/>
            <person name="Terry A."/>
            <person name="Shapiro H."/>
            <person name="Lindquist E."/>
            <person name="Kapitonov V.V."/>
            <person name="Jurka J."/>
            <person name="Genikhovich G."/>
            <person name="Grigoriev I.V."/>
            <person name="Lucas S.M."/>
            <person name="Steele R.E."/>
            <person name="Finnerty J.R."/>
            <person name="Technau U."/>
            <person name="Martindale M.Q."/>
            <person name="Rokhsar D.S."/>
        </authorList>
    </citation>
    <scope>NUCLEOTIDE SEQUENCE [LARGE SCALE GENOMIC DNA]</scope>
    <source>
        <strain evidence="5">CH2 X CH6</strain>
    </source>
</reference>
<dbReference type="EMBL" id="DS469562">
    <property type="protein sequence ID" value="EDO42608.1"/>
    <property type="molecule type" value="Genomic_DNA"/>
</dbReference>
<name>A7S0V2_NEMVE</name>
<dbReference type="PANTHER" id="PTHR22775:SF44">
    <property type="entry name" value="SORTING NEXIN-14"/>
    <property type="match status" value="1"/>
</dbReference>
<feature type="domain" description="PX" evidence="3">
    <location>
        <begin position="407"/>
        <end position="564"/>
    </location>
</feature>
<dbReference type="SUPFAM" id="SSF48097">
    <property type="entry name" value="Regulator of G-protein signaling, RGS"/>
    <property type="match status" value="1"/>
</dbReference>
<dbReference type="InterPro" id="IPR013937">
    <property type="entry name" value="Sorting_nexin_C"/>
</dbReference>
<dbReference type="PROSITE" id="PS50195">
    <property type="entry name" value="PX"/>
    <property type="match status" value="1"/>
</dbReference>
<dbReference type="Proteomes" id="UP000001593">
    <property type="component" value="Unassembled WGS sequence"/>
</dbReference>
<keyword evidence="5" id="KW-1185">Reference proteome</keyword>
<feature type="domain" description="RGS" evidence="2">
    <location>
        <begin position="78"/>
        <end position="147"/>
    </location>
</feature>
<dbReference type="STRING" id="45351.A7S0V2"/>
<dbReference type="InterPro" id="IPR016137">
    <property type="entry name" value="RGS"/>
</dbReference>
<dbReference type="InParanoid" id="A7S0V2"/>
<dbReference type="PROSITE" id="PS50132">
    <property type="entry name" value="RGS"/>
    <property type="match status" value="1"/>
</dbReference>
<dbReference type="InterPro" id="IPR001683">
    <property type="entry name" value="PX_dom"/>
</dbReference>
<evidence type="ECO:0000313" key="4">
    <source>
        <dbReference type="EMBL" id="EDO42608.1"/>
    </source>
</evidence>
<feature type="chain" id="PRO_5002714914" description="PX domain-containing protein" evidence="1">
    <location>
        <begin position="17"/>
        <end position="802"/>
    </location>
</feature>
<dbReference type="PANTHER" id="PTHR22775">
    <property type="entry name" value="SORTING NEXIN"/>
    <property type="match status" value="1"/>
</dbReference>
<dbReference type="eggNOG" id="KOG2101">
    <property type="taxonomic scope" value="Eukaryota"/>
</dbReference>
<evidence type="ECO:0008006" key="6">
    <source>
        <dbReference type="Google" id="ProtNLM"/>
    </source>
</evidence>
<evidence type="ECO:0000313" key="5">
    <source>
        <dbReference type="Proteomes" id="UP000001593"/>
    </source>
</evidence>
<dbReference type="Gene3D" id="1.10.167.10">
    <property type="entry name" value="Regulator of G-protein Signalling 4, domain 2"/>
    <property type="match status" value="1"/>
</dbReference>
<dbReference type="Pfam" id="PF00615">
    <property type="entry name" value="RGS"/>
    <property type="match status" value="1"/>
</dbReference>
<organism evidence="4 5">
    <name type="scientific">Nematostella vectensis</name>
    <name type="common">Starlet sea anemone</name>
    <dbReference type="NCBI Taxonomy" id="45351"/>
    <lineage>
        <taxon>Eukaryota</taxon>
        <taxon>Metazoa</taxon>
        <taxon>Cnidaria</taxon>
        <taxon>Anthozoa</taxon>
        <taxon>Hexacorallia</taxon>
        <taxon>Actiniaria</taxon>
        <taxon>Edwardsiidae</taxon>
        <taxon>Nematostella</taxon>
    </lineage>
</organism>
<dbReference type="OMA" id="YMFMQHI"/>
<dbReference type="SMART" id="SM00312">
    <property type="entry name" value="PX"/>
    <property type="match status" value="1"/>
</dbReference>
<dbReference type="InterPro" id="IPR036305">
    <property type="entry name" value="RGS_sf"/>
</dbReference>